<dbReference type="AlphaFoldDB" id="A0A147K4F4"/>
<comment type="caution">
    <text evidence="1">The sequence shown here is derived from an EMBL/GenBank/DDBJ whole genome shotgun (WGS) entry which is preliminary data.</text>
</comment>
<gene>
    <name evidence="1" type="ORF">Q75_15875</name>
</gene>
<organism evidence="1 2">
    <name type="scientific">Bacillus coahuilensis p1.1.43</name>
    <dbReference type="NCBI Taxonomy" id="1150625"/>
    <lineage>
        <taxon>Bacteria</taxon>
        <taxon>Bacillati</taxon>
        <taxon>Bacillota</taxon>
        <taxon>Bacilli</taxon>
        <taxon>Bacillales</taxon>
        <taxon>Bacillaceae</taxon>
        <taxon>Bacillus</taxon>
    </lineage>
</organism>
<sequence length="70" mass="8234">MKKRGSRVSDEELFIRLIYYGTALLNHREEEVWLMPLGYLLDLWECHKQFNGIAKPMREVSIDDVIPVGL</sequence>
<evidence type="ECO:0000313" key="1">
    <source>
        <dbReference type="EMBL" id="KUP04272.1"/>
    </source>
</evidence>
<dbReference type="STRING" id="1150625.Q75_15875"/>
<evidence type="ECO:0000313" key="2">
    <source>
        <dbReference type="Proteomes" id="UP000074108"/>
    </source>
</evidence>
<keyword evidence="2" id="KW-1185">Reference proteome</keyword>
<accession>A0A147K4F4</accession>
<name>A0A147K4F4_9BACI</name>
<dbReference type="Proteomes" id="UP000074108">
    <property type="component" value="Unassembled WGS sequence"/>
</dbReference>
<dbReference type="EMBL" id="LDYG01000052">
    <property type="protein sequence ID" value="KUP04272.1"/>
    <property type="molecule type" value="Genomic_DNA"/>
</dbReference>
<dbReference type="PATRIC" id="fig|1150625.3.peg.3320"/>
<protein>
    <submittedName>
        <fullName evidence="1">Uncharacterized protein</fullName>
    </submittedName>
</protein>
<reference evidence="1 2" key="1">
    <citation type="journal article" date="2016" name="Front. Microbiol.">
        <title>Microevolution Analysis of Bacillus coahuilensis Unveils Differences in Phosphorus Acquisition Strategies and Their Regulation.</title>
        <authorList>
            <person name="Gomez-Lunar Z."/>
            <person name="Hernandez-Gonzalez I."/>
            <person name="Rodriguez-Torres M.D."/>
            <person name="Souza V."/>
            <person name="Olmedo-Alvarez G."/>
        </authorList>
    </citation>
    <scope>NUCLEOTIDE SEQUENCE [LARGE SCALE GENOMIC DNA]</scope>
    <source>
        <strain evidence="2">p1.1.43</strain>
    </source>
</reference>
<proteinExistence type="predicted"/>
<dbReference type="OrthoDB" id="3267759at2"/>